<dbReference type="KEGG" id="mcui:G8O30_00750"/>
<reference evidence="1 2" key="1">
    <citation type="submission" date="2019-07" db="EMBL/GenBank/DDBJ databases">
        <title>Genome sequence of 2 isolates from Red Sea Mangroves.</title>
        <authorList>
            <person name="Sefrji F."/>
            <person name="Michoud G."/>
            <person name="Merlino G."/>
            <person name="Daffonchio D."/>
        </authorList>
    </citation>
    <scope>NUCLEOTIDE SEQUENCE [LARGE SCALE GENOMIC DNA]</scope>
    <source>
        <strain evidence="1 2">R1DC41</strain>
    </source>
</reference>
<gene>
    <name evidence="1" type="ORF">G8O30_00750</name>
</gene>
<protein>
    <submittedName>
        <fullName evidence="1">Uncharacterized protein</fullName>
    </submittedName>
</protein>
<organism evidence="1 2">
    <name type="scientific">Mangrovibacillus cuniculi</name>
    <dbReference type="NCBI Taxonomy" id="2593652"/>
    <lineage>
        <taxon>Bacteria</taxon>
        <taxon>Bacillati</taxon>
        <taxon>Bacillota</taxon>
        <taxon>Bacilli</taxon>
        <taxon>Bacillales</taxon>
        <taxon>Bacillaceae</taxon>
        <taxon>Mangrovibacillus</taxon>
    </lineage>
</organism>
<dbReference type="AlphaFoldDB" id="A0A7S8HEL0"/>
<dbReference type="Proteomes" id="UP000593626">
    <property type="component" value="Chromosome"/>
</dbReference>
<accession>A0A7S8HEL0</accession>
<keyword evidence="2" id="KW-1185">Reference proteome</keyword>
<dbReference type="EMBL" id="CP049742">
    <property type="protein sequence ID" value="QPC45606.1"/>
    <property type="molecule type" value="Genomic_DNA"/>
</dbReference>
<evidence type="ECO:0000313" key="1">
    <source>
        <dbReference type="EMBL" id="QPC45606.1"/>
    </source>
</evidence>
<sequence length="210" mass="24120">MYKVIAGLFSVIVIIFAVTTISNQLVSGEDSLKVEKYQELTSHVKFVKIYEDFKEIELDSKLVVIGKKIGSEPVFIKDDSGETAIYYTLSDFSVEKVLKNETGNEVKKKSEITIMENAAIDEVNKISYSVEGYKLMKDNKRYILFLTPNRTEEGVYNAVGVVHGKYAFEKNKSARDEQFDKDTENYEDELKNVNKKVYSEIEEKYKVELN</sequence>
<name>A0A7S8HEL0_9BACI</name>
<proteinExistence type="predicted"/>
<dbReference type="RefSeq" id="WP_239673115.1">
    <property type="nucleotide sequence ID" value="NZ_CP049742.1"/>
</dbReference>
<evidence type="ECO:0000313" key="2">
    <source>
        <dbReference type="Proteomes" id="UP000593626"/>
    </source>
</evidence>